<feature type="transmembrane region" description="Helical" evidence="1">
    <location>
        <begin position="67"/>
        <end position="84"/>
    </location>
</feature>
<dbReference type="EMBL" id="JACLCP010000001">
    <property type="protein sequence ID" value="MBC2843563.1"/>
    <property type="molecule type" value="Genomic_DNA"/>
</dbReference>
<sequence>MALSNEVLSKEDERIKQKKLIVALKRILISLGKTVGALIVIVGLTILPLFLYGYFSEISFESLDFSSFWFFASLSIGSIIPFVFKKNKKVENYSEASMLLHKLILNNYNLSKLLFSFDSKFKSGEKMVDKSEFVIVTGLARAGTTSLTDQLFKAGKFSSLDYSNMPFLLAPNLWKKLYNPKKAKLKERKHGDKMMFGLNTIEALEEYFFKAHLNDSFIGESILTKHDIDEEIYNKYIAYQSLIRSENSYTYLSKNNNLILRYPSLRSLNKDFKAIFLFRKPEEHAHSLLNQHLRFSEFQHDDDFIETYMNWLGHHEFGENQKVFSFDNEPKDFSYDKNSLDYWLSVWLNYYDHLLTLDDSEFLLIEYQDYLSNPKEVLLYLENELSADFDLSNVQPFKNNKAIDTTNCDKAVLKSVAVVYEELKKRKVQFK</sequence>
<comment type="caution">
    <text evidence="2">The sequence shown here is derived from an EMBL/GenBank/DDBJ whole genome shotgun (WGS) entry which is preliminary data.</text>
</comment>
<name>A0A842IP22_9FLAO</name>
<dbReference type="InterPro" id="IPR027417">
    <property type="entry name" value="P-loop_NTPase"/>
</dbReference>
<keyword evidence="1" id="KW-1133">Transmembrane helix</keyword>
<evidence type="ECO:0000313" key="3">
    <source>
        <dbReference type="Proteomes" id="UP000533900"/>
    </source>
</evidence>
<gene>
    <name evidence="2" type="ORF">H7F21_00530</name>
</gene>
<reference evidence="2" key="1">
    <citation type="submission" date="2020-08" db="EMBL/GenBank/DDBJ databases">
        <title>Winogradskyella ouciana sp. nov., isolated from the hadal seawater of the Mariana Trench.</title>
        <authorList>
            <person name="He X."/>
        </authorList>
    </citation>
    <scope>NUCLEOTIDE SEQUENCE [LARGE SCALE GENOMIC DNA]</scope>
    <source>
        <strain evidence="2">KCTC 52348</strain>
    </source>
</reference>
<accession>A0A842IP22</accession>
<proteinExistence type="predicted"/>
<organism evidence="2 3">
    <name type="scientific">Winogradskyella flava</name>
    <dbReference type="NCBI Taxonomy" id="1884876"/>
    <lineage>
        <taxon>Bacteria</taxon>
        <taxon>Pseudomonadati</taxon>
        <taxon>Bacteroidota</taxon>
        <taxon>Flavobacteriia</taxon>
        <taxon>Flavobacteriales</taxon>
        <taxon>Flavobacteriaceae</taxon>
        <taxon>Winogradskyella</taxon>
    </lineage>
</organism>
<protein>
    <submittedName>
        <fullName evidence="2">Sulfotransferase family protein</fullName>
    </submittedName>
</protein>
<feature type="transmembrane region" description="Helical" evidence="1">
    <location>
        <begin position="35"/>
        <end position="55"/>
    </location>
</feature>
<dbReference type="AlphaFoldDB" id="A0A842IP22"/>
<keyword evidence="1" id="KW-0812">Transmembrane</keyword>
<dbReference type="Proteomes" id="UP000533900">
    <property type="component" value="Unassembled WGS sequence"/>
</dbReference>
<keyword evidence="2" id="KW-0808">Transferase</keyword>
<keyword evidence="3" id="KW-1185">Reference proteome</keyword>
<keyword evidence="1" id="KW-0472">Membrane</keyword>
<evidence type="ECO:0000313" key="2">
    <source>
        <dbReference type="EMBL" id="MBC2843563.1"/>
    </source>
</evidence>
<dbReference type="Gene3D" id="3.40.50.300">
    <property type="entry name" value="P-loop containing nucleotide triphosphate hydrolases"/>
    <property type="match status" value="1"/>
</dbReference>
<evidence type="ECO:0000256" key="1">
    <source>
        <dbReference type="SAM" id="Phobius"/>
    </source>
</evidence>
<dbReference type="SUPFAM" id="SSF52540">
    <property type="entry name" value="P-loop containing nucleoside triphosphate hydrolases"/>
    <property type="match status" value="1"/>
</dbReference>
<dbReference type="GO" id="GO:0016740">
    <property type="term" value="F:transferase activity"/>
    <property type="evidence" value="ECO:0007669"/>
    <property type="project" value="UniProtKB-KW"/>
</dbReference>